<keyword evidence="14" id="KW-0175">Coiled coil</keyword>
<keyword evidence="7" id="KW-0812">Transmembrane</keyword>
<dbReference type="FunFam" id="1.20.58.530:FF:000009">
    <property type="entry name" value="unconventional myosin-IXb isoform X1"/>
    <property type="match status" value="1"/>
</dbReference>
<evidence type="ECO:0000256" key="6">
    <source>
        <dbReference type="ARBA" id="ARBA00022490"/>
    </source>
</evidence>
<evidence type="ECO:0000313" key="27">
    <source>
        <dbReference type="Proteomes" id="UP000694389"/>
    </source>
</evidence>
<evidence type="ECO:0000256" key="4">
    <source>
        <dbReference type="ARBA" id="ARBA00008314"/>
    </source>
</evidence>
<reference evidence="26" key="2">
    <citation type="submission" date="2025-09" db="UniProtKB">
        <authorList>
            <consortium name="Ensembl"/>
        </authorList>
    </citation>
    <scope>IDENTIFICATION</scope>
</reference>
<evidence type="ECO:0000256" key="16">
    <source>
        <dbReference type="ARBA" id="ARBA00023136"/>
    </source>
</evidence>
<comment type="similarity">
    <text evidence="4 21">Belongs to the TRAFAC class myosin-kinesin ATPase superfamily. Myosin family.</text>
</comment>
<dbReference type="Gene3D" id="1.20.120.720">
    <property type="entry name" value="Myosin VI head, motor domain, U50 subdomain"/>
    <property type="match status" value="2"/>
</dbReference>
<dbReference type="GO" id="GO:0005524">
    <property type="term" value="F:ATP binding"/>
    <property type="evidence" value="ECO:0007669"/>
    <property type="project" value="UniProtKB-UniRule"/>
</dbReference>
<dbReference type="FunFam" id="1.20.58.530:FF:000005">
    <property type="entry name" value="unconventional myosin-IXa isoform X1"/>
    <property type="match status" value="1"/>
</dbReference>
<dbReference type="Gene3D" id="1.20.58.530">
    <property type="match status" value="2"/>
</dbReference>
<dbReference type="GO" id="GO:0044295">
    <property type="term" value="C:axonal growth cone"/>
    <property type="evidence" value="ECO:0007669"/>
    <property type="project" value="TreeGrafter"/>
</dbReference>
<dbReference type="Gene3D" id="3.40.850.10">
    <property type="entry name" value="Kinesin motor domain"/>
    <property type="match status" value="2"/>
</dbReference>
<dbReference type="InterPro" id="IPR036023">
    <property type="entry name" value="MYSc_Myo9"/>
</dbReference>
<comment type="function">
    <text evidence="20">Myosins are actin-based motor molecules with ATPase activity. Unconventional myosins serve in intracellular movements. Regulates Rho by stimulating it's GTPase activity in neurons. Required for the regulation of neurite branching and motor neuron axon guidance.</text>
</comment>
<dbReference type="Gene3D" id="3.10.20.90">
    <property type="entry name" value="Phosphatidylinositol 3-kinase Catalytic Subunit, Chain A, domain 1"/>
    <property type="match status" value="1"/>
</dbReference>
<evidence type="ECO:0000259" key="23">
    <source>
        <dbReference type="PROSITE" id="PS50200"/>
    </source>
</evidence>
<evidence type="ECO:0000256" key="9">
    <source>
        <dbReference type="ARBA" id="ARBA00022741"/>
    </source>
</evidence>
<keyword evidence="6" id="KW-0963">Cytoplasm</keyword>
<accession>A0A8C4HLY9</accession>
<comment type="subcellular location">
    <subcellularLocation>
        <location evidence="3">Cell projection</location>
        <location evidence="3">Growth cone</location>
    </subcellularLocation>
    <subcellularLocation>
        <location evidence="2">Cytoplasm</location>
    </subcellularLocation>
    <subcellularLocation>
        <location evidence="1">Membrane</location>
        <topology evidence="1">Single-pass membrane protein</topology>
    </subcellularLocation>
    <subcellularLocation>
        <location evidence="19">Synapse</location>
    </subcellularLocation>
</comment>
<feature type="compositionally biased region" description="Polar residues" evidence="22">
    <location>
        <begin position="1165"/>
        <end position="1174"/>
    </location>
</feature>
<protein>
    <submittedName>
        <fullName evidence="26">Myosin IXA</fullName>
    </submittedName>
</protein>
<dbReference type="PANTHER" id="PTHR46184:SF3">
    <property type="entry name" value="UNCONVENTIONAL MYOSIN-IXA"/>
    <property type="match status" value="1"/>
</dbReference>
<evidence type="ECO:0000256" key="19">
    <source>
        <dbReference type="ARBA" id="ARBA00034103"/>
    </source>
</evidence>
<evidence type="ECO:0000256" key="18">
    <source>
        <dbReference type="ARBA" id="ARBA00023203"/>
    </source>
</evidence>
<dbReference type="InterPro" id="IPR000198">
    <property type="entry name" value="RhoGAP_dom"/>
</dbReference>
<keyword evidence="13" id="KW-0770">Synapse</keyword>
<evidence type="ECO:0000256" key="1">
    <source>
        <dbReference type="ARBA" id="ARBA00004167"/>
    </source>
</evidence>
<dbReference type="InterPro" id="IPR036961">
    <property type="entry name" value="Kinesin_motor_dom_sf"/>
</dbReference>
<feature type="domain" description="Rho-GAP" evidence="24">
    <location>
        <begin position="1237"/>
        <end position="1427"/>
    </location>
</feature>
<dbReference type="Gene3D" id="1.10.10.820">
    <property type="match status" value="1"/>
</dbReference>
<dbReference type="GO" id="GO:0008270">
    <property type="term" value="F:zinc ion binding"/>
    <property type="evidence" value="ECO:0007669"/>
    <property type="project" value="UniProtKB-KW"/>
</dbReference>
<dbReference type="GO" id="GO:0051015">
    <property type="term" value="F:actin filament binding"/>
    <property type="evidence" value="ECO:0007669"/>
    <property type="project" value="TreeGrafter"/>
</dbReference>
<evidence type="ECO:0000313" key="26">
    <source>
        <dbReference type="Ensembl" id="ENSDLAP00005044023.2"/>
    </source>
</evidence>
<dbReference type="InterPro" id="IPR001609">
    <property type="entry name" value="Myosin_head_motor_dom-like"/>
</dbReference>
<dbReference type="SUPFAM" id="SSF54236">
    <property type="entry name" value="Ubiquitin-like"/>
    <property type="match status" value="1"/>
</dbReference>
<dbReference type="CDD" id="cd01385">
    <property type="entry name" value="MYSc_Myo9"/>
    <property type="match status" value="1"/>
</dbReference>
<evidence type="ECO:0000256" key="7">
    <source>
        <dbReference type="ARBA" id="ARBA00022692"/>
    </source>
</evidence>
<feature type="region of interest" description="Disordered" evidence="22">
    <location>
        <begin position="1005"/>
        <end position="1025"/>
    </location>
</feature>
<dbReference type="InterPro" id="IPR000159">
    <property type="entry name" value="RA_dom"/>
</dbReference>
<dbReference type="SMART" id="SM00242">
    <property type="entry name" value="MYSc"/>
    <property type="match status" value="1"/>
</dbReference>
<evidence type="ECO:0000256" key="22">
    <source>
        <dbReference type="SAM" id="MobiDB-lite"/>
    </source>
</evidence>
<dbReference type="PANTHER" id="PTHR46184">
    <property type="entry name" value="UNCONVENTIONAL MYOSIN-IXB-LIKE PROTEIN"/>
    <property type="match status" value="1"/>
</dbReference>
<keyword evidence="12" id="KW-1133">Transmembrane helix</keyword>
<dbReference type="SMART" id="SM00314">
    <property type="entry name" value="RA"/>
    <property type="match status" value="1"/>
</dbReference>
<dbReference type="FunFam" id="3.40.850.10:FF:000008">
    <property type="entry name" value="Putative unconventional myosin-IXa"/>
    <property type="match status" value="1"/>
</dbReference>
<evidence type="ECO:0000259" key="25">
    <source>
        <dbReference type="PROSITE" id="PS51456"/>
    </source>
</evidence>
<dbReference type="GO" id="GO:0005737">
    <property type="term" value="C:cytoplasm"/>
    <property type="evidence" value="ECO:0007669"/>
    <property type="project" value="UniProtKB-SubCell"/>
</dbReference>
<reference evidence="26" key="1">
    <citation type="submission" date="2025-08" db="UniProtKB">
        <authorList>
            <consortium name="Ensembl"/>
        </authorList>
    </citation>
    <scope>IDENTIFICATION</scope>
</reference>
<dbReference type="PROSITE" id="PS50200">
    <property type="entry name" value="RA"/>
    <property type="match status" value="1"/>
</dbReference>
<dbReference type="GO" id="GO:0000146">
    <property type="term" value="F:microfilament motor activity"/>
    <property type="evidence" value="ECO:0007669"/>
    <property type="project" value="InterPro"/>
</dbReference>
<dbReference type="InterPro" id="IPR008936">
    <property type="entry name" value="Rho_GTPase_activation_prot"/>
</dbReference>
<evidence type="ECO:0000256" key="2">
    <source>
        <dbReference type="ARBA" id="ARBA00004496"/>
    </source>
</evidence>
<keyword evidence="5" id="KW-0343">GTPase activation</keyword>
<evidence type="ECO:0000256" key="12">
    <source>
        <dbReference type="ARBA" id="ARBA00022989"/>
    </source>
</evidence>
<feature type="domain" description="Ras-associating" evidence="23">
    <location>
        <begin position="22"/>
        <end position="122"/>
    </location>
</feature>
<evidence type="ECO:0000256" key="13">
    <source>
        <dbReference type="ARBA" id="ARBA00023018"/>
    </source>
</evidence>
<evidence type="ECO:0000256" key="5">
    <source>
        <dbReference type="ARBA" id="ARBA00022468"/>
    </source>
</evidence>
<dbReference type="SMART" id="SM00324">
    <property type="entry name" value="RhoGAP"/>
    <property type="match status" value="1"/>
</dbReference>
<evidence type="ECO:0000259" key="24">
    <source>
        <dbReference type="PROSITE" id="PS50238"/>
    </source>
</evidence>
<dbReference type="GO" id="GO:0005096">
    <property type="term" value="F:GTPase activator activity"/>
    <property type="evidence" value="ECO:0007669"/>
    <property type="project" value="UniProtKB-KW"/>
</dbReference>
<dbReference type="PROSITE" id="PS51456">
    <property type="entry name" value="MYOSIN_MOTOR"/>
    <property type="match status" value="1"/>
</dbReference>
<sequence>MSARDGVGGMGTLGRRQRFENSEFTVRIYPGALAEGTIYCPISARKTTTAAEAIERVIERLQLDRTKCYVLAEVKEFGGEEWILNPSDCPVQRMMLWPRVALEHRPLSGGEDYRFLLRQKNLDGSIHYGGSLQMWLQVTEERRRMVERGLLPQPDSQGDHADLCYLPELNERSLLDNLRSRFRQEKIYTYVGSILIVINPFKFLPIYNPKYVKMYDNHTLGDLEPHIYAVADVAYHAMLQRERNQCIVISGESGSGKTQSTNFLIHHLTALSQKGFASGVEQIILGAGPVLEAFGNAKTAHNNNSSRFGKFIQVNYQESGTVRGAYVEKYLLEKSRLVYQEHNERNYHVFYYLLAGASEDERKAFHLMKPEEYHYLSQDCFAVEGEDLKHDFERLQLAMEMVGFLPATRKQIFCLLSAILHLGNIRYKRKTYRDDSIDICNPEVLPVVSELLEVKEEMLFEALTTRKTVTVGEKLIVPYKLAEAGTVRDSMAKSLYSALFDWIVFRINHALLNVKDLVETTKILSIGVLDIFGFEDYENNSFEQFCINFANERLQHYFNQHIFKLEQEEYRAEGISWHNIDYIDNTGCINLISKKPTALFHLLDEECNFPQATNQTLLDKFKRQHEGNSYIEFPAVMEPAFIIRHYAGKVKYGVKDFREKNTDHMRPDIVALLKSSKNAFICGLMGIDPAATFRWAVLRAYFRALVAFREAGKRHTQKKTGTVQGYLNKRHNVVLYYQHYQLTVTLRLQHLLNVKSLKYLSNLTLHDRITKSLLHLHKKKKPPSISAQFQASLNKLMETLGQSEPYFVKCIRSNAEKLPLRFNDNLVLRQLRYTGMLETVRIRQSGYNIKYSFKDFVHHFSVLLPEGTSATREGIQQCLDQLDLEPDGYQVGKTMVFLREAERQRLQALLHREVLRRIVTLQRRFRARLERKQFVRMREAAICIQRAWRLWLYRRCTSALVIQTAWRCHQKPDPCLVPQGPVPISTSVPQADPGIIEKLVRLNEEKEERQRNQQQQNEKEMMEQIRQQKEALEQQRLFFAQYERDMFEKQRGEALHRIQQSRKSGQDVGGTATSGKPLRPSSLLVERTAKLAPHARTRSDSTDPSMHSAPGEDILERAPHPKLPPPPASAPRERHRPVPEGWAPKLTLESKDGGGTRVRTATKKPPSNQGTSVSMTDKQGKIFFSPKDKFLVFVSILKCLVYCCVLVCTQQYVFIRAHYVCVFEQFDPELSSRQFGVEVSRLTNDERTVPLVVEKLINYIEMHGLYTEGIYRKSGSTNKIKELKQGLDTGNYVDSMNLDDYNIHVIASVFKQWLRDLPNPLMTFELYEEFIRAMCLQDKKEMIRGVYSVIDQLSRTHLNTLERLIFHLVRIALQEDTNRMSANALAIVFAPCILRCPDTIDPLQSVQDIGKTTACVEVIICEQMNKYKVRLKDISSLEFAENKAKCRLTLIRRSMVSSDNVTNPTVLT</sequence>
<dbReference type="Pfam" id="PF00788">
    <property type="entry name" value="RA"/>
    <property type="match status" value="1"/>
</dbReference>
<dbReference type="GO" id="GO:0035556">
    <property type="term" value="P:intracellular signal transduction"/>
    <property type="evidence" value="ECO:0007669"/>
    <property type="project" value="InterPro"/>
</dbReference>
<dbReference type="FunFam" id="3.40.850.10:FF:000013">
    <property type="entry name" value="unconventional myosin-IXa isoform X1"/>
    <property type="match status" value="1"/>
</dbReference>
<dbReference type="FunFam" id="1.20.120.720:FF:000003">
    <property type="entry name" value="Putative unconventional myosin-IXa"/>
    <property type="match status" value="1"/>
</dbReference>
<evidence type="ECO:0000256" key="15">
    <source>
        <dbReference type="ARBA" id="ARBA00023123"/>
    </source>
</evidence>
<keyword evidence="10" id="KW-0862">Zinc</keyword>
<dbReference type="Ensembl" id="ENSDLAT00005046999.2">
    <property type="protein sequence ID" value="ENSDLAP00005044023.2"/>
    <property type="gene ID" value="ENSDLAG00005018045.2"/>
</dbReference>
<dbReference type="PRINTS" id="PR00193">
    <property type="entry name" value="MYOSINHEAVY"/>
</dbReference>
<feature type="region of interest" description="Disordered" evidence="22">
    <location>
        <begin position="1051"/>
        <end position="1174"/>
    </location>
</feature>
<feature type="region of interest" description="Actin-binding" evidence="21">
    <location>
        <begin position="793"/>
        <end position="815"/>
    </location>
</feature>
<evidence type="ECO:0000256" key="20">
    <source>
        <dbReference type="ARBA" id="ARBA00045589"/>
    </source>
</evidence>
<keyword evidence="17 21" id="KW-0505">Motor protein</keyword>
<keyword evidence="8" id="KW-0677">Repeat</keyword>
<dbReference type="Pfam" id="PF00620">
    <property type="entry name" value="RhoGAP"/>
    <property type="match status" value="1"/>
</dbReference>
<organism evidence="26 27">
    <name type="scientific">Dicentrarchus labrax</name>
    <name type="common">European seabass</name>
    <name type="synonym">Morone labrax</name>
    <dbReference type="NCBI Taxonomy" id="13489"/>
    <lineage>
        <taxon>Eukaryota</taxon>
        <taxon>Metazoa</taxon>
        <taxon>Chordata</taxon>
        <taxon>Craniata</taxon>
        <taxon>Vertebrata</taxon>
        <taxon>Euteleostomi</taxon>
        <taxon>Actinopterygii</taxon>
        <taxon>Neopterygii</taxon>
        <taxon>Teleostei</taxon>
        <taxon>Neoteleostei</taxon>
        <taxon>Acanthomorphata</taxon>
        <taxon>Eupercaria</taxon>
        <taxon>Moronidae</taxon>
        <taxon>Dicentrarchus</taxon>
    </lineage>
</organism>
<dbReference type="FunFam" id="1.10.555.10:FF:000009">
    <property type="entry name" value="unconventional myosin-IXa isoform X1"/>
    <property type="match status" value="1"/>
</dbReference>
<dbReference type="InterPro" id="IPR027417">
    <property type="entry name" value="P-loop_NTPase"/>
</dbReference>
<dbReference type="FunFam" id="1.10.10.820:FF:000001">
    <property type="entry name" value="Myosin heavy chain"/>
    <property type="match status" value="1"/>
</dbReference>
<dbReference type="InterPro" id="IPR000048">
    <property type="entry name" value="IQ_motif_EF-hand-BS"/>
</dbReference>
<evidence type="ECO:0000256" key="3">
    <source>
        <dbReference type="ARBA" id="ARBA00004624"/>
    </source>
</evidence>
<keyword evidence="27" id="KW-1185">Reference proteome</keyword>
<keyword evidence="15 21" id="KW-0518">Myosin</keyword>
<evidence type="ECO:0000256" key="10">
    <source>
        <dbReference type="ARBA" id="ARBA00022771"/>
    </source>
</evidence>
<dbReference type="Proteomes" id="UP000694389">
    <property type="component" value="Unassembled WGS sequence"/>
</dbReference>
<dbReference type="InterPro" id="IPR029071">
    <property type="entry name" value="Ubiquitin-like_domsf"/>
</dbReference>
<dbReference type="CDD" id="cd04377">
    <property type="entry name" value="RhoGAP_myosin_IX"/>
    <property type="match status" value="1"/>
</dbReference>
<keyword evidence="10" id="KW-0479">Metal-binding</keyword>
<dbReference type="GO" id="GO:0016020">
    <property type="term" value="C:membrane"/>
    <property type="evidence" value="ECO:0007669"/>
    <property type="project" value="UniProtKB-SubCell"/>
</dbReference>
<dbReference type="Gene3D" id="1.10.555.10">
    <property type="entry name" value="Rho GTPase activation protein"/>
    <property type="match status" value="1"/>
</dbReference>
<dbReference type="SUPFAM" id="SSF48350">
    <property type="entry name" value="GTPase activation domain, GAP"/>
    <property type="match status" value="1"/>
</dbReference>
<feature type="binding site" evidence="21">
    <location>
        <begin position="251"/>
        <end position="258"/>
    </location>
    <ligand>
        <name>ATP</name>
        <dbReference type="ChEBI" id="CHEBI:30616"/>
    </ligand>
</feature>
<dbReference type="SUPFAM" id="SSF52540">
    <property type="entry name" value="P-loop containing nucleoside triphosphate hydrolases"/>
    <property type="match status" value="1"/>
</dbReference>
<keyword evidence="18 21" id="KW-0009">Actin-binding</keyword>
<dbReference type="GO" id="GO:0005884">
    <property type="term" value="C:actin filament"/>
    <property type="evidence" value="ECO:0007669"/>
    <property type="project" value="TreeGrafter"/>
</dbReference>
<keyword evidence="9 21" id="KW-0547">Nucleotide-binding</keyword>
<dbReference type="Pfam" id="PF00612">
    <property type="entry name" value="IQ"/>
    <property type="match status" value="1"/>
</dbReference>
<dbReference type="Gene3D" id="1.20.5.4820">
    <property type="match status" value="1"/>
</dbReference>
<evidence type="ECO:0000256" key="17">
    <source>
        <dbReference type="ARBA" id="ARBA00023175"/>
    </source>
</evidence>
<proteinExistence type="inferred from homology"/>
<dbReference type="GeneTree" id="ENSGT00940000154905"/>
<evidence type="ECO:0000256" key="11">
    <source>
        <dbReference type="ARBA" id="ARBA00022840"/>
    </source>
</evidence>
<keyword evidence="10" id="KW-0863">Zinc-finger</keyword>
<dbReference type="GO" id="GO:0045198">
    <property type="term" value="P:establishment of epithelial cell apical/basal polarity"/>
    <property type="evidence" value="ECO:0007669"/>
    <property type="project" value="TreeGrafter"/>
</dbReference>
<dbReference type="GO" id="GO:0045202">
    <property type="term" value="C:synapse"/>
    <property type="evidence" value="ECO:0007669"/>
    <property type="project" value="UniProtKB-SubCell"/>
</dbReference>
<dbReference type="Pfam" id="PF00063">
    <property type="entry name" value="Myosin_head"/>
    <property type="match status" value="1"/>
</dbReference>
<evidence type="ECO:0000256" key="8">
    <source>
        <dbReference type="ARBA" id="ARBA00022737"/>
    </source>
</evidence>
<dbReference type="PROSITE" id="PS50238">
    <property type="entry name" value="RHOGAP"/>
    <property type="match status" value="1"/>
</dbReference>
<feature type="domain" description="Myosin motor" evidence="25">
    <location>
        <begin position="158"/>
        <end position="911"/>
    </location>
</feature>
<evidence type="ECO:0000256" key="14">
    <source>
        <dbReference type="ARBA" id="ARBA00023054"/>
    </source>
</evidence>
<evidence type="ECO:0000256" key="21">
    <source>
        <dbReference type="PROSITE-ProRule" id="PRU00782"/>
    </source>
</evidence>
<name>A0A8C4HLY9_DICLA</name>
<dbReference type="InterPro" id="IPR046990">
    <property type="entry name" value="RhoGAP_myosin_IX"/>
</dbReference>
<dbReference type="GO" id="GO:0016459">
    <property type="term" value="C:myosin complex"/>
    <property type="evidence" value="ECO:0007669"/>
    <property type="project" value="UniProtKB-KW"/>
</dbReference>
<keyword evidence="16" id="KW-0472">Membrane</keyword>
<keyword evidence="11 21" id="KW-0067">ATP-binding</keyword>
<dbReference type="InterPro" id="IPR046987">
    <property type="entry name" value="Myo9"/>
</dbReference>